<organism evidence="9 10">
    <name type="scientific">Candidatus Kerfeldbacteria bacterium CG_4_10_14_0_8_um_filter_42_10</name>
    <dbReference type="NCBI Taxonomy" id="2014248"/>
    <lineage>
        <taxon>Bacteria</taxon>
        <taxon>Candidatus Kerfeldiibacteriota</taxon>
    </lineage>
</organism>
<dbReference type="AlphaFoldDB" id="A0A2M7RIZ6"/>
<comment type="catalytic activity">
    <reaction evidence="6">
        <text>1'-[1,2-diacyl-sn-glycero-3-phospho],3'-[1-acyl-sn-glycero-3-phospho]-glycerol + a 1,2-diacyl-sn-glycero-3-phosphocholine = a cardiolipin + a 1-acyl-sn-glycero-3-phosphocholine</text>
        <dbReference type="Rhea" id="RHEA:33731"/>
        <dbReference type="ChEBI" id="CHEBI:57643"/>
        <dbReference type="ChEBI" id="CHEBI:58168"/>
        <dbReference type="ChEBI" id="CHEBI:62237"/>
        <dbReference type="ChEBI" id="CHEBI:64743"/>
    </reaction>
    <physiologicalReaction direction="left-to-right" evidence="6">
        <dbReference type="Rhea" id="RHEA:33732"/>
    </physiologicalReaction>
    <physiologicalReaction direction="right-to-left" evidence="6">
        <dbReference type="Rhea" id="RHEA:33733"/>
    </physiologicalReaction>
</comment>
<evidence type="ECO:0000256" key="5">
    <source>
        <dbReference type="ARBA" id="ARBA00023315"/>
    </source>
</evidence>
<dbReference type="Pfam" id="PF01553">
    <property type="entry name" value="Acyltransferase"/>
    <property type="match status" value="1"/>
</dbReference>
<evidence type="ECO:0000256" key="7">
    <source>
        <dbReference type="SAM" id="Phobius"/>
    </source>
</evidence>
<dbReference type="GO" id="GO:0006644">
    <property type="term" value="P:phospholipid metabolic process"/>
    <property type="evidence" value="ECO:0007669"/>
    <property type="project" value="InterPro"/>
</dbReference>
<keyword evidence="2" id="KW-0808">Transferase</keyword>
<evidence type="ECO:0000259" key="8">
    <source>
        <dbReference type="SMART" id="SM00563"/>
    </source>
</evidence>
<accession>A0A2M7RIZ6</accession>
<dbReference type="InterPro" id="IPR000872">
    <property type="entry name" value="Tafazzin"/>
</dbReference>
<keyword evidence="3" id="KW-0443">Lipid metabolism</keyword>
<dbReference type="PANTHER" id="PTHR12497">
    <property type="entry name" value="TAZ PROTEIN TAFAZZIN"/>
    <property type="match status" value="1"/>
</dbReference>
<keyword evidence="4 7" id="KW-0472">Membrane</keyword>
<dbReference type="GO" id="GO:0008374">
    <property type="term" value="F:O-acyltransferase activity"/>
    <property type="evidence" value="ECO:0007669"/>
    <property type="project" value="TreeGrafter"/>
</dbReference>
<evidence type="ECO:0000256" key="4">
    <source>
        <dbReference type="ARBA" id="ARBA00023136"/>
    </source>
</evidence>
<protein>
    <recommendedName>
        <fullName evidence="8">Phospholipid/glycerol acyltransferase domain-containing protein</fullName>
    </recommendedName>
</protein>
<evidence type="ECO:0000256" key="1">
    <source>
        <dbReference type="ARBA" id="ARBA00004170"/>
    </source>
</evidence>
<comment type="subcellular location">
    <subcellularLocation>
        <location evidence="1">Membrane</location>
        <topology evidence="1">Peripheral membrane protein</topology>
    </subcellularLocation>
</comment>
<name>A0A2M7RIZ6_9BACT</name>
<gene>
    <name evidence="9" type="ORF">COY66_03505</name>
</gene>
<keyword evidence="7" id="KW-0812">Transmembrane</keyword>
<keyword evidence="7" id="KW-1133">Transmembrane helix</keyword>
<dbReference type="SMART" id="SM00563">
    <property type="entry name" value="PlsC"/>
    <property type="match status" value="1"/>
</dbReference>
<comment type="caution">
    <text evidence="9">The sequence shown here is derived from an EMBL/GenBank/DDBJ whole genome shotgun (WGS) entry which is preliminary data.</text>
</comment>
<sequence>MPLPKRNRVASYLLISLGTTLSWFLFWVLNRTVVIGMENLKKVGFKNLFMVSNHRSLFDSFGVGTAFCFPRILFDFSLSRAPFHTPDLEGYLRQKLLKGKFPFLAKVLMPIVSFLFINLKCLPVGENRKDLGALLRIKQVLPEGIVYTFPEGTRSRTGELGEGRTGVGKIIYDCQPLILPIFVEGIEDVMPRGAILPRIGRYIIITFGEPFDCQEFIGAPDNRETWEVITEKVMSKIGALAA</sequence>
<dbReference type="InterPro" id="IPR002123">
    <property type="entry name" value="Plipid/glycerol_acylTrfase"/>
</dbReference>
<reference evidence="9 10" key="1">
    <citation type="submission" date="2017-09" db="EMBL/GenBank/DDBJ databases">
        <title>Depth-based differentiation of microbial function through sediment-hosted aquifers and enrichment of novel symbionts in the deep terrestrial subsurface.</title>
        <authorList>
            <person name="Probst A.J."/>
            <person name="Ladd B."/>
            <person name="Jarett J.K."/>
            <person name="Geller-Mcgrath D.E."/>
            <person name="Sieber C.M."/>
            <person name="Emerson J.B."/>
            <person name="Anantharaman K."/>
            <person name="Thomas B.C."/>
            <person name="Malmstrom R."/>
            <person name="Stieglmeier M."/>
            <person name="Klingl A."/>
            <person name="Woyke T."/>
            <person name="Ryan C.M."/>
            <person name="Banfield J.F."/>
        </authorList>
    </citation>
    <scope>NUCLEOTIDE SEQUENCE [LARGE SCALE GENOMIC DNA]</scope>
    <source>
        <strain evidence="9">CG_4_10_14_0_8_um_filter_42_10</strain>
    </source>
</reference>
<dbReference type="GO" id="GO:0016020">
    <property type="term" value="C:membrane"/>
    <property type="evidence" value="ECO:0007669"/>
    <property type="project" value="UniProtKB-SubCell"/>
</dbReference>
<proteinExistence type="predicted"/>
<evidence type="ECO:0000256" key="2">
    <source>
        <dbReference type="ARBA" id="ARBA00022679"/>
    </source>
</evidence>
<dbReference type="SUPFAM" id="SSF69593">
    <property type="entry name" value="Glycerol-3-phosphate (1)-acyltransferase"/>
    <property type="match status" value="1"/>
</dbReference>
<feature type="domain" description="Phospholipid/glycerol acyltransferase" evidence="8">
    <location>
        <begin position="48"/>
        <end position="186"/>
    </location>
</feature>
<dbReference type="EMBL" id="PFMD01000038">
    <property type="protein sequence ID" value="PIY96684.1"/>
    <property type="molecule type" value="Genomic_DNA"/>
</dbReference>
<keyword evidence="5" id="KW-0012">Acyltransferase</keyword>
<feature type="transmembrane region" description="Helical" evidence="7">
    <location>
        <begin position="12"/>
        <end position="37"/>
    </location>
</feature>
<dbReference type="CDD" id="cd07989">
    <property type="entry name" value="LPLAT_AGPAT-like"/>
    <property type="match status" value="1"/>
</dbReference>
<evidence type="ECO:0000256" key="3">
    <source>
        <dbReference type="ARBA" id="ARBA00023098"/>
    </source>
</evidence>
<evidence type="ECO:0000313" key="10">
    <source>
        <dbReference type="Proteomes" id="UP000230779"/>
    </source>
</evidence>
<dbReference type="PANTHER" id="PTHR12497:SF0">
    <property type="entry name" value="TAFAZZIN"/>
    <property type="match status" value="1"/>
</dbReference>
<evidence type="ECO:0000256" key="6">
    <source>
        <dbReference type="ARBA" id="ARBA00047906"/>
    </source>
</evidence>
<dbReference type="Proteomes" id="UP000230779">
    <property type="component" value="Unassembled WGS sequence"/>
</dbReference>
<evidence type="ECO:0000313" key="9">
    <source>
        <dbReference type="EMBL" id="PIY96684.1"/>
    </source>
</evidence>